<protein>
    <submittedName>
        <fullName evidence="2">Uncharacterized protein YbcI</fullName>
    </submittedName>
</protein>
<accession>A0A1N6SJG0</accession>
<organism evidence="2 3">
    <name type="scientific">Halanaerobium kushneri</name>
    <dbReference type="NCBI Taxonomy" id="56779"/>
    <lineage>
        <taxon>Bacteria</taxon>
        <taxon>Bacillati</taxon>
        <taxon>Bacillota</taxon>
        <taxon>Clostridia</taxon>
        <taxon>Halanaerobiales</taxon>
        <taxon>Halanaerobiaceae</taxon>
        <taxon>Halanaerobium</taxon>
    </lineage>
</organism>
<dbReference type="Pfam" id="PF10057">
    <property type="entry name" value="MpsC"/>
    <property type="match status" value="1"/>
</dbReference>
<dbReference type="EMBL" id="FTNC01000004">
    <property type="protein sequence ID" value="SIQ41184.1"/>
    <property type="molecule type" value="Genomic_DNA"/>
</dbReference>
<gene>
    <name evidence="2" type="ORF">SAMN05421834_10459</name>
</gene>
<evidence type="ECO:0000313" key="3">
    <source>
        <dbReference type="Proteomes" id="UP000185669"/>
    </source>
</evidence>
<dbReference type="STRING" id="56779.SAMN05421834_10459"/>
<dbReference type="OrthoDB" id="9897902at2"/>
<feature type="domain" description="Na+-translocating membrane potential-generating system MpsC" evidence="1">
    <location>
        <begin position="5"/>
        <end position="110"/>
    </location>
</feature>
<dbReference type="Proteomes" id="UP000185669">
    <property type="component" value="Unassembled WGS sequence"/>
</dbReference>
<name>A0A1N6SJG0_9FIRM</name>
<proteinExistence type="predicted"/>
<dbReference type="AlphaFoldDB" id="A0A1N6SJG0"/>
<dbReference type="InterPro" id="IPR018745">
    <property type="entry name" value="MpsC"/>
</dbReference>
<dbReference type="RefSeq" id="WP_076544089.1">
    <property type="nucleotide sequence ID" value="NZ_FTNC01000004.1"/>
</dbReference>
<evidence type="ECO:0000313" key="2">
    <source>
        <dbReference type="EMBL" id="SIQ41184.1"/>
    </source>
</evidence>
<evidence type="ECO:0000259" key="1">
    <source>
        <dbReference type="Pfam" id="PF10057"/>
    </source>
</evidence>
<sequence length="113" mass="13318">MNKYAALNHELSKLYKNISGKGPKYLKTDAVENILIIKINWYPEKIFSNFTTSDGQTIIKKTYKHIFSKWGEEAKEIIEDVLNYKVTDFYYDENMALSENEKIIIFLLDKIIE</sequence>
<reference evidence="3" key="1">
    <citation type="submission" date="2017-01" db="EMBL/GenBank/DDBJ databases">
        <authorList>
            <person name="Varghese N."/>
            <person name="Submissions S."/>
        </authorList>
    </citation>
    <scope>NUCLEOTIDE SEQUENCE [LARGE SCALE GENOMIC DNA]</scope>
    <source>
        <strain evidence="3">ATCC 700103</strain>
    </source>
</reference>
<keyword evidence="3" id="KW-1185">Reference proteome</keyword>